<dbReference type="SUPFAM" id="SSF47413">
    <property type="entry name" value="lambda repressor-like DNA-binding domains"/>
    <property type="match status" value="1"/>
</dbReference>
<name>A0A509EAM9_9HYPH</name>
<dbReference type="NCBIfam" id="TIGR03830">
    <property type="entry name" value="CxxCG_CxxCG_HTH"/>
    <property type="match status" value="1"/>
</dbReference>
<dbReference type="RefSeq" id="WP_142582161.1">
    <property type="nucleotide sequence ID" value="NZ_CABFPH010000010.1"/>
</dbReference>
<dbReference type="InterPro" id="IPR032758">
    <property type="entry name" value="MqsA/HigA-2"/>
</dbReference>
<dbReference type="AlphaFoldDB" id="A0A509EAM9"/>
<dbReference type="GO" id="GO:0003677">
    <property type="term" value="F:DNA binding"/>
    <property type="evidence" value="ECO:0007669"/>
    <property type="project" value="InterPro"/>
</dbReference>
<dbReference type="InterPro" id="IPR010982">
    <property type="entry name" value="Lambda_DNA-bd_dom_sf"/>
</dbReference>
<dbReference type="InterPro" id="IPR000225">
    <property type="entry name" value="Armadillo"/>
</dbReference>
<dbReference type="Proteomes" id="UP000410984">
    <property type="component" value="Unassembled WGS sequence"/>
</dbReference>
<evidence type="ECO:0000313" key="2">
    <source>
        <dbReference type="Proteomes" id="UP000410984"/>
    </source>
</evidence>
<dbReference type="Gene3D" id="3.10.20.860">
    <property type="match status" value="1"/>
</dbReference>
<reference evidence="1 2" key="1">
    <citation type="submission" date="2019-06" db="EMBL/GenBank/DDBJ databases">
        <authorList>
            <person name="Rodrigo-Torres L."/>
            <person name="Arahal R. D."/>
            <person name="Lucena T."/>
        </authorList>
    </citation>
    <scope>NUCLEOTIDE SEQUENCE [LARGE SCALE GENOMIC DNA]</scope>
    <source>
        <strain evidence="1 2">SB0023/3</strain>
    </source>
</reference>
<evidence type="ECO:0000313" key="1">
    <source>
        <dbReference type="EMBL" id="VUD70595.1"/>
    </source>
</evidence>
<proteinExistence type="predicted"/>
<dbReference type="EMBL" id="CABFPH010000010">
    <property type="protein sequence ID" value="VUD70595.1"/>
    <property type="molecule type" value="Genomic_DNA"/>
</dbReference>
<dbReference type="InterPro" id="IPR022452">
    <property type="entry name" value="MqsA"/>
</dbReference>
<dbReference type="Gene3D" id="1.10.260.40">
    <property type="entry name" value="lambda repressor-like DNA-binding domains"/>
    <property type="match status" value="1"/>
</dbReference>
<dbReference type="Pfam" id="PF15731">
    <property type="entry name" value="MqsA_antitoxin"/>
    <property type="match status" value="1"/>
</dbReference>
<accession>A0A509EAM9</accession>
<dbReference type="OrthoDB" id="7349669at2"/>
<sequence length="144" mass="15839">MADAPLCPLSGQPMRRDVRPFTITYKGRGRTFDMPGWYSDAGDESVFTRADLKVSDRHLATLKAEVENLAGPDEVARLRRRLRLSQAEAGRLLGGGPRAFQKYESGEVVASRGMTNLLRLLARHPEEMAQIAAEAAGTLQNASR</sequence>
<protein>
    <submittedName>
        <fullName evidence="1">Antitoxin MqsA</fullName>
    </submittedName>
</protein>
<organism evidence="1 2">
    <name type="scientific">Methylobacterium symbioticum</name>
    <dbReference type="NCBI Taxonomy" id="2584084"/>
    <lineage>
        <taxon>Bacteria</taxon>
        <taxon>Pseudomonadati</taxon>
        <taxon>Pseudomonadota</taxon>
        <taxon>Alphaproteobacteria</taxon>
        <taxon>Hyphomicrobiales</taxon>
        <taxon>Methylobacteriaceae</taxon>
        <taxon>Methylobacterium</taxon>
    </lineage>
</organism>
<gene>
    <name evidence="1" type="primary">mqsA</name>
    <name evidence="1" type="ORF">MET9862_01165</name>
</gene>
<dbReference type="PROSITE" id="PS50176">
    <property type="entry name" value="ARM_REPEAT"/>
    <property type="match status" value="1"/>
</dbReference>
<keyword evidence="2" id="KW-1185">Reference proteome</keyword>